<keyword evidence="5 12" id="KW-0812">Transmembrane</keyword>
<dbReference type="InterPro" id="IPR005678">
    <property type="entry name" value="Tim17"/>
</dbReference>
<dbReference type="GO" id="GO:0008320">
    <property type="term" value="F:protein transmembrane transporter activity"/>
    <property type="evidence" value="ECO:0007669"/>
    <property type="project" value="InterPro"/>
</dbReference>
<protein>
    <recommendedName>
        <fullName evidence="12">Mitochondrial import inner membrane translocase subunit TIM17</fullName>
    </recommendedName>
</protein>
<evidence type="ECO:0000313" key="14">
    <source>
        <dbReference type="EMBL" id="PAV90012.1"/>
    </source>
</evidence>
<dbReference type="AlphaFoldDB" id="A0A2A2LUV1"/>
<dbReference type="STRING" id="2018661.A0A2A2LUV1"/>
<feature type="transmembrane region" description="Helical" evidence="12">
    <location>
        <begin position="20"/>
        <end position="37"/>
    </location>
</feature>
<keyword evidence="7 12" id="KW-0653">Protein transport</keyword>
<evidence type="ECO:0000256" key="6">
    <source>
        <dbReference type="ARBA" id="ARBA00022792"/>
    </source>
</evidence>
<comment type="subcellular location">
    <subcellularLocation>
        <location evidence="2 12">Mitochondrion inner membrane</location>
        <topology evidence="2 12">Multi-pass membrane protein</topology>
    </subcellularLocation>
</comment>
<evidence type="ECO:0000256" key="1">
    <source>
        <dbReference type="ARBA" id="ARBA00002959"/>
    </source>
</evidence>
<evidence type="ECO:0000256" key="9">
    <source>
        <dbReference type="ARBA" id="ARBA00023010"/>
    </source>
</evidence>
<feature type="transmembrane region" description="Helical" evidence="12">
    <location>
        <begin position="109"/>
        <end position="130"/>
    </location>
</feature>
<comment type="caution">
    <text evidence="14">The sequence shown here is derived from an EMBL/GenBank/DDBJ whole genome shotgun (WGS) entry which is preliminary data.</text>
</comment>
<comment type="similarity">
    <text evidence="3 12">Belongs to the Tim17/Tim22/Tim23 family.</text>
</comment>
<evidence type="ECO:0000256" key="7">
    <source>
        <dbReference type="ARBA" id="ARBA00022927"/>
    </source>
</evidence>
<dbReference type="GO" id="GO:0005744">
    <property type="term" value="C:TIM23 mitochondrial import inner membrane translocase complex"/>
    <property type="evidence" value="ECO:0007669"/>
    <property type="project" value="InterPro"/>
</dbReference>
<reference evidence="14 15" key="1">
    <citation type="journal article" date="2017" name="Curr. Biol.">
        <title>Genome architecture and evolution of a unichromosomal asexual nematode.</title>
        <authorList>
            <person name="Fradin H."/>
            <person name="Zegar C."/>
            <person name="Gutwein M."/>
            <person name="Lucas J."/>
            <person name="Kovtun M."/>
            <person name="Corcoran D."/>
            <person name="Baugh L.R."/>
            <person name="Kiontke K."/>
            <person name="Gunsalus K."/>
            <person name="Fitch D.H."/>
            <person name="Piano F."/>
        </authorList>
    </citation>
    <scope>NUCLEOTIDE SEQUENCE [LARGE SCALE GENOMIC DNA]</scope>
    <source>
        <strain evidence="14">PF1309</strain>
    </source>
</reference>
<evidence type="ECO:0000256" key="5">
    <source>
        <dbReference type="ARBA" id="ARBA00022692"/>
    </source>
</evidence>
<sequence length="200" mass="20710">MEEYTREPCPYRIGDDVGSAFAMGLVGGSIFHSFGGYRNAAKNQKIVSILREVRTRSTLTGVQFAAWGGMFSAIDCTLVAIRKKEDPLNSIMSGGLTGALLAIRSGPKIMAGSAILGSVILAMIEGVGLLTTRMMGAMADPTAPPPEALDDPRTLAASGPPKPTSAIPSSVPVGQSEPGIDSSKTSTSSFGLPAGFFNTQ</sequence>
<dbReference type="NCBIfam" id="TIGR00980">
    <property type="entry name" value="3a0801so1tim17"/>
    <property type="match status" value="1"/>
</dbReference>
<keyword evidence="15" id="KW-1185">Reference proteome</keyword>
<comment type="subunit">
    <text evidence="12">Component of the TIM23 complex, at least composed of TIM23, TIM17, TIM50 and TIM21.</text>
</comment>
<accession>A0A2A2LUV1</accession>
<evidence type="ECO:0000256" key="10">
    <source>
        <dbReference type="ARBA" id="ARBA00023128"/>
    </source>
</evidence>
<keyword evidence="6 12" id="KW-0999">Mitochondrion inner membrane</keyword>
<gene>
    <name evidence="14" type="ORF">WR25_12886</name>
</gene>
<evidence type="ECO:0000256" key="13">
    <source>
        <dbReference type="SAM" id="MobiDB-lite"/>
    </source>
</evidence>
<feature type="transmembrane region" description="Helical" evidence="12">
    <location>
        <begin position="58"/>
        <end position="81"/>
    </location>
</feature>
<dbReference type="PANTHER" id="PTHR10485:SF0">
    <property type="entry name" value="AT05822P-RELATED"/>
    <property type="match status" value="1"/>
</dbReference>
<dbReference type="OrthoDB" id="2261329at2759"/>
<evidence type="ECO:0000256" key="3">
    <source>
        <dbReference type="ARBA" id="ARBA00008444"/>
    </source>
</evidence>
<evidence type="ECO:0000256" key="8">
    <source>
        <dbReference type="ARBA" id="ARBA00022989"/>
    </source>
</evidence>
<evidence type="ECO:0000256" key="11">
    <source>
        <dbReference type="ARBA" id="ARBA00023136"/>
    </source>
</evidence>
<dbReference type="Proteomes" id="UP000218231">
    <property type="component" value="Unassembled WGS sequence"/>
</dbReference>
<evidence type="ECO:0000256" key="4">
    <source>
        <dbReference type="ARBA" id="ARBA00022448"/>
    </source>
</evidence>
<keyword evidence="11 12" id="KW-0472">Membrane</keyword>
<organism evidence="14 15">
    <name type="scientific">Diploscapter pachys</name>
    <dbReference type="NCBI Taxonomy" id="2018661"/>
    <lineage>
        <taxon>Eukaryota</taxon>
        <taxon>Metazoa</taxon>
        <taxon>Ecdysozoa</taxon>
        <taxon>Nematoda</taxon>
        <taxon>Chromadorea</taxon>
        <taxon>Rhabditida</taxon>
        <taxon>Rhabditina</taxon>
        <taxon>Rhabditomorpha</taxon>
        <taxon>Rhabditoidea</taxon>
        <taxon>Rhabditidae</taxon>
        <taxon>Diploscapter</taxon>
    </lineage>
</organism>
<evidence type="ECO:0000313" key="15">
    <source>
        <dbReference type="Proteomes" id="UP000218231"/>
    </source>
</evidence>
<dbReference type="PANTHER" id="PTHR10485">
    <property type="entry name" value="MITOCHONDRIAL IMPORT INNER MEMBRANE TRANSLOCASE SUBUNIT TIM-17"/>
    <property type="match status" value="1"/>
</dbReference>
<keyword evidence="8 12" id="KW-1133">Transmembrane helix</keyword>
<proteinExistence type="inferred from homology"/>
<evidence type="ECO:0000256" key="12">
    <source>
        <dbReference type="RuleBase" id="RU364008"/>
    </source>
</evidence>
<keyword evidence="4 12" id="KW-0813">Transport</keyword>
<feature type="region of interest" description="Disordered" evidence="13">
    <location>
        <begin position="138"/>
        <end position="200"/>
    </location>
</feature>
<keyword evidence="9 12" id="KW-0811">Translocation</keyword>
<dbReference type="GO" id="GO:0030150">
    <property type="term" value="P:protein import into mitochondrial matrix"/>
    <property type="evidence" value="ECO:0007669"/>
    <property type="project" value="InterPro"/>
</dbReference>
<dbReference type="Pfam" id="PF02466">
    <property type="entry name" value="Tim17"/>
    <property type="match status" value="1"/>
</dbReference>
<name>A0A2A2LUV1_9BILA</name>
<comment type="function">
    <text evidence="1 12">Essential component of the TIM23 complex, a complex that mediates the translocation of transit peptide-containing proteins across the mitochondrial inner membrane.</text>
</comment>
<dbReference type="EMBL" id="LIAE01006408">
    <property type="protein sequence ID" value="PAV90012.1"/>
    <property type="molecule type" value="Genomic_DNA"/>
</dbReference>
<keyword evidence="10 12" id="KW-0496">Mitochondrion</keyword>
<evidence type="ECO:0000256" key="2">
    <source>
        <dbReference type="ARBA" id="ARBA00004448"/>
    </source>
</evidence>